<evidence type="ECO:0000313" key="2">
    <source>
        <dbReference type="EMBL" id="CAG2058173.1"/>
    </source>
</evidence>
<comment type="caution">
    <text evidence="2">The sequence shown here is derived from an EMBL/GenBank/DDBJ whole genome shotgun (WGS) entry which is preliminary data.</text>
</comment>
<feature type="region of interest" description="Disordered" evidence="1">
    <location>
        <begin position="19"/>
        <end position="41"/>
    </location>
</feature>
<evidence type="ECO:0000313" key="3">
    <source>
        <dbReference type="Proteomes" id="UP001153148"/>
    </source>
</evidence>
<keyword evidence="3" id="KW-1185">Reference proteome</keyword>
<organism evidence="2 3">
    <name type="scientific">Timema podura</name>
    <name type="common">Walking stick</name>
    <dbReference type="NCBI Taxonomy" id="61482"/>
    <lineage>
        <taxon>Eukaryota</taxon>
        <taxon>Metazoa</taxon>
        <taxon>Ecdysozoa</taxon>
        <taxon>Arthropoda</taxon>
        <taxon>Hexapoda</taxon>
        <taxon>Insecta</taxon>
        <taxon>Pterygota</taxon>
        <taxon>Neoptera</taxon>
        <taxon>Polyneoptera</taxon>
        <taxon>Phasmatodea</taxon>
        <taxon>Timematodea</taxon>
        <taxon>Timematoidea</taxon>
        <taxon>Timematidae</taxon>
        <taxon>Timema</taxon>
    </lineage>
</organism>
<feature type="compositionally biased region" description="Polar residues" evidence="1">
    <location>
        <begin position="27"/>
        <end position="40"/>
    </location>
</feature>
<reference evidence="2" key="1">
    <citation type="submission" date="2021-03" db="EMBL/GenBank/DDBJ databases">
        <authorList>
            <person name="Tran Van P."/>
        </authorList>
    </citation>
    <scope>NUCLEOTIDE SEQUENCE</scope>
</reference>
<protein>
    <recommendedName>
        <fullName evidence="4">Ribosomal protein S10</fullName>
    </recommendedName>
</protein>
<evidence type="ECO:0008006" key="4">
    <source>
        <dbReference type="Google" id="ProtNLM"/>
    </source>
</evidence>
<evidence type="ECO:0000256" key="1">
    <source>
        <dbReference type="SAM" id="MobiDB-lite"/>
    </source>
</evidence>
<accession>A0ABN7NTL5</accession>
<proteinExistence type="predicted"/>
<dbReference type="Proteomes" id="UP001153148">
    <property type="component" value="Unassembled WGS sequence"/>
</dbReference>
<sequence>MAYTFGRLNIEEVNPHSLGRRVETHLGKTTPSSPERNSSLDLPVLGSLRRNFAFNPTEMRSARIGNQVKEVETRREVEGESVELNTTSALANYATEAGSSLTLPSYLSPFSSEIHPSEFPILRIGLKQTSKSERFYLNRFSRRYNRLSTFSSGSRKLEELMAAHPSRGVDAPSVGALLSCLLFLAPRSHQASFYPLNLVDPRN</sequence>
<dbReference type="EMBL" id="CAJPIN010006739">
    <property type="protein sequence ID" value="CAG2058173.1"/>
    <property type="molecule type" value="Genomic_DNA"/>
</dbReference>
<name>A0ABN7NTL5_TIMPD</name>
<gene>
    <name evidence="2" type="ORF">TPAB3V08_LOCUS5147</name>
</gene>